<dbReference type="AlphaFoldDB" id="A0AAQ0EM24"/>
<name>A0AAQ0EM24_9CHLA</name>
<dbReference type="EMBL" id="CP035278">
    <property type="protein sequence ID" value="QHP83509.1"/>
    <property type="molecule type" value="Genomic_DNA"/>
</dbReference>
<evidence type="ECO:0000313" key="3">
    <source>
        <dbReference type="Proteomes" id="UP000512184"/>
    </source>
</evidence>
<gene>
    <name evidence="1" type="primary">hypothetical protein</name>
    <name evidence="1" type="ORF">Chls_634</name>
    <name evidence="2" type="ORF">INQ84_04290</name>
</gene>
<reference evidence="1 3" key="1">
    <citation type="submission" date="2019-01" db="EMBL/GenBank/DDBJ databases">
        <title>Whole genome sequencing and annotation enables comparative genome analysis that reveals unique features of the Chlamydia suis R19 Genome.</title>
        <authorList>
            <person name="Dimond Z.E."/>
        </authorList>
    </citation>
    <scope>NUCLEOTIDE SEQUENCE [LARGE SCALE GENOMIC DNA]</scope>
    <source>
        <strain evidence="1 3">R19</strain>
    </source>
</reference>
<dbReference type="Proteomes" id="UP000825134">
    <property type="component" value="Chromosome"/>
</dbReference>
<protein>
    <submittedName>
        <fullName evidence="2">Uncharacterized protein</fullName>
    </submittedName>
</protein>
<evidence type="ECO:0000313" key="2">
    <source>
        <dbReference type="EMBL" id="QYC74299.1"/>
    </source>
</evidence>
<dbReference type="RefSeq" id="WP_162533460.1">
    <property type="nucleotide sequence ID" value="NZ_CP035278.1"/>
</dbReference>
<dbReference type="EMBL" id="CP063185">
    <property type="protein sequence ID" value="QYC74299.1"/>
    <property type="molecule type" value="Genomic_DNA"/>
</dbReference>
<dbReference type="Proteomes" id="UP000512184">
    <property type="component" value="Chromosome"/>
</dbReference>
<sequence length="52" mass="6191">MTDVLHLGQNWLIHYREIGDSQQLCPFDKHYHLDFTKKKSLQQKHSACDAKH</sequence>
<proteinExistence type="predicted"/>
<evidence type="ECO:0000313" key="4">
    <source>
        <dbReference type="Proteomes" id="UP000825134"/>
    </source>
</evidence>
<organism evidence="2 4">
    <name type="scientific">Chlamydia suis</name>
    <dbReference type="NCBI Taxonomy" id="83559"/>
    <lineage>
        <taxon>Bacteria</taxon>
        <taxon>Pseudomonadati</taxon>
        <taxon>Chlamydiota</taxon>
        <taxon>Chlamydiia</taxon>
        <taxon>Chlamydiales</taxon>
        <taxon>Chlamydiaceae</taxon>
        <taxon>Chlamydia/Chlamydophila group</taxon>
        <taxon>Chlamydia</taxon>
    </lineage>
</organism>
<reference evidence="2" key="2">
    <citation type="journal article" date="2021" name="Front. Microbiol.">
        <title>Generation of Tetracycline and Rifamycin Resistant Chlamydia Suis Recombinants.</title>
        <authorList>
            <person name="Marti H."/>
            <person name="Bommana S."/>
            <person name="Read T.D."/>
            <person name="Pesch T."/>
            <person name="Prahauser B."/>
            <person name="Dean D."/>
            <person name="Borel N."/>
        </authorList>
    </citation>
    <scope>NUCLEOTIDE SEQUENCE</scope>
    <source>
        <strain evidence="2">208.1</strain>
    </source>
</reference>
<accession>A0AAQ0EM24</accession>
<keyword evidence="3" id="KW-1185">Reference proteome</keyword>
<evidence type="ECO:0000313" key="1">
    <source>
        <dbReference type="EMBL" id="QHP83509.1"/>
    </source>
</evidence>